<comment type="subcellular location">
    <subcellularLocation>
        <location evidence="2">Cytoplasm</location>
    </subcellularLocation>
</comment>
<keyword evidence="7" id="KW-0560">Oxidoreductase</keyword>
<dbReference type="RefSeq" id="XP_040673041.1">
    <property type="nucleotide sequence ID" value="XM_040807744.1"/>
</dbReference>
<comment type="similarity">
    <text evidence="3 9">Belongs to the zinc-containing alcohol dehydrogenase family.</text>
</comment>
<evidence type="ECO:0000256" key="8">
    <source>
        <dbReference type="ARBA" id="ARBA00023027"/>
    </source>
</evidence>
<keyword evidence="12" id="KW-1185">Reference proteome</keyword>
<dbReference type="InterPro" id="IPR036291">
    <property type="entry name" value="NAD(P)-bd_dom_sf"/>
</dbReference>
<dbReference type="Gene3D" id="3.40.50.720">
    <property type="entry name" value="NAD(P)-binding Rossmann-like Domain"/>
    <property type="match status" value="1"/>
</dbReference>
<dbReference type="PROSITE" id="PS00059">
    <property type="entry name" value="ADH_ZINC"/>
    <property type="match status" value="1"/>
</dbReference>
<dbReference type="FunFam" id="3.40.50.720:FF:000039">
    <property type="entry name" value="Alcohol dehydrogenase AdhP"/>
    <property type="match status" value="1"/>
</dbReference>
<dbReference type="InterPro" id="IPR013149">
    <property type="entry name" value="ADH-like_C"/>
</dbReference>
<dbReference type="GO" id="GO:0008270">
    <property type="term" value="F:zinc ion binding"/>
    <property type="evidence" value="ECO:0007669"/>
    <property type="project" value="InterPro"/>
</dbReference>
<evidence type="ECO:0000313" key="11">
    <source>
        <dbReference type="EMBL" id="OJJ07279.1"/>
    </source>
</evidence>
<dbReference type="Pfam" id="PF08240">
    <property type="entry name" value="ADH_N"/>
    <property type="match status" value="1"/>
</dbReference>
<dbReference type="EMBL" id="KV878136">
    <property type="protein sequence ID" value="OJJ07279.1"/>
    <property type="molecule type" value="Genomic_DNA"/>
</dbReference>
<evidence type="ECO:0000256" key="7">
    <source>
        <dbReference type="ARBA" id="ARBA00023002"/>
    </source>
</evidence>
<protein>
    <recommendedName>
        <fullName evidence="10">Enoyl reductase (ER) domain-containing protein</fullName>
    </recommendedName>
</protein>
<dbReference type="GO" id="GO:0004022">
    <property type="term" value="F:alcohol dehydrogenase (NAD+) activity"/>
    <property type="evidence" value="ECO:0007669"/>
    <property type="project" value="TreeGrafter"/>
</dbReference>
<dbReference type="VEuPathDB" id="FungiDB:ASPVEDRAFT_141396"/>
<evidence type="ECO:0000313" key="12">
    <source>
        <dbReference type="Proteomes" id="UP000184073"/>
    </source>
</evidence>
<comment type="cofactor">
    <cofactor evidence="1 9">
        <name>Zn(2+)</name>
        <dbReference type="ChEBI" id="CHEBI:29105"/>
    </cofactor>
</comment>
<name>A0A1L9Q0K8_ASPVE</name>
<dbReference type="OrthoDB" id="1560166at2759"/>
<dbReference type="InterPro" id="IPR020843">
    <property type="entry name" value="ER"/>
</dbReference>
<dbReference type="AlphaFoldDB" id="A0A1L9Q0K8"/>
<proteinExistence type="inferred from homology"/>
<evidence type="ECO:0000256" key="3">
    <source>
        <dbReference type="ARBA" id="ARBA00008072"/>
    </source>
</evidence>
<dbReference type="Proteomes" id="UP000184073">
    <property type="component" value="Unassembled WGS sequence"/>
</dbReference>
<dbReference type="Gene3D" id="3.90.180.10">
    <property type="entry name" value="Medium-chain alcohol dehydrogenases, catalytic domain"/>
    <property type="match status" value="1"/>
</dbReference>
<evidence type="ECO:0000259" key="10">
    <source>
        <dbReference type="SMART" id="SM00829"/>
    </source>
</evidence>
<gene>
    <name evidence="11" type="ORF">ASPVEDRAFT_141396</name>
</gene>
<dbReference type="SUPFAM" id="SSF51735">
    <property type="entry name" value="NAD(P)-binding Rossmann-fold domains"/>
    <property type="match status" value="1"/>
</dbReference>
<evidence type="ECO:0000256" key="4">
    <source>
        <dbReference type="ARBA" id="ARBA00022490"/>
    </source>
</evidence>
<dbReference type="PANTHER" id="PTHR42940">
    <property type="entry name" value="ALCOHOL DEHYDROGENASE 1-RELATED"/>
    <property type="match status" value="1"/>
</dbReference>
<dbReference type="GeneID" id="63723255"/>
<keyword evidence="4" id="KW-0963">Cytoplasm</keyword>
<dbReference type="PANTHER" id="PTHR42940:SF7">
    <property type="entry name" value="ALCOHOL DEHYDROGENASE-LIKE N-TERMINAL DOMAIN-CONTAINING PROTEIN"/>
    <property type="match status" value="1"/>
</dbReference>
<sequence>MTIPQTYKRAVYKSAGTPLVLEQVPLTLPGPNEILVKVEACGVCFSDVFAQGNVMGGGFPIVPGHEIVGHVAALGDSVSGWAVGDRIGGAWHGGHDGTCHACRKGWYQMCDAQIVNGETKDGGYAEYCLVNSEAAVRIPSHLPASKYAPILCAGVSVFNSIRHMNVPAGSTVAVQGLGGLGHLAIQYANKMGFRVIAISRDADKEGFARELGAHEYIDSSKENDVGEALRTLGGASLIVSTAPTAAVMAPLLKGLGILGKLLLLSLPGELPIDTVTMLKYGVSVQVWPSGHATDTEEALAFTELHGIKCLVEEFPLEEANKAFDAMLKGTVRFRAVITME</sequence>
<keyword evidence="6 9" id="KW-0862">Zinc</keyword>
<dbReference type="SMART" id="SM00829">
    <property type="entry name" value="PKS_ER"/>
    <property type="match status" value="1"/>
</dbReference>
<evidence type="ECO:0000256" key="9">
    <source>
        <dbReference type="RuleBase" id="RU361277"/>
    </source>
</evidence>
<feature type="domain" description="Enoyl reductase (ER)" evidence="10">
    <location>
        <begin position="16"/>
        <end position="337"/>
    </location>
</feature>
<dbReference type="GO" id="GO:0005737">
    <property type="term" value="C:cytoplasm"/>
    <property type="evidence" value="ECO:0007669"/>
    <property type="project" value="UniProtKB-SubCell"/>
</dbReference>
<evidence type="ECO:0000256" key="6">
    <source>
        <dbReference type="ARBA" id="ARBA00022833"/>
    </source>
</evidence>
<dbReference type="STRING" id="1036611.A0A1L9Q0K8"/>
<keyword evidence="5 9" id="KW-0479">Metal-binding</keyword>
<dbReference type="InterPro" id="IPR002328">
    <property type="entry name" value="ADH_Zn_CS"/>
</dbReference>
<evidence type="ECO:0000256" key="2">
    <source>
        <dbReference type="ARBA" id="ARBA00004496"/>
    </source>
</evidence>
<dbReference type="InterPro" id="IPR013154">
    <property type="entry name" value="ADH-like_N"/>
</dbReference>
<organism evidence="11 12">
    <name type="scientific">Aspergillus versicolor CBS 583.65</name>
    <dbReference type="NCBI Taxonomy" id="1036611"/>
    <lineage>
        <taxon>Eukaryota</taxon>
        <taxon>Fungi</taxon>
        <taxon>Dikarya</taxon>
        <taxon>Ascomycota</taxon>
        <taxon>Pezizomycotina</taxon>
        <taxon>Eurotiomycetes</taxon>
        <taxon>Eurotiomycetidae</taxon>
        <taxon>Eurotiales</taxon>
        <taxon>Aspergillaceae</taxon>
        <taxon>Aspergillus</taxon>
        <taxon>Aspergillus subgen. Nidulantes</taxon>
    </lineage>
</organism>
<keyword evidence="8" id="KW-0520">NAD</keyword>
<evidence type="ECO:0000256" key="1">
    <source>
        <dbReference type="ARBA" id="ARBA00001947"/>
    </source>
</evidence>
<dbReference type="InterPro" id="IPR011032">
    <property type="entry name" value="GroES-like_sf"/>
</dbReference>
<reference evidence="12" key="1">
    <citation type="journal article" date="2017" name="Genome Biol.">
        <title>Comparative genomics reveals high biological diversity and specific adaptations in the industrially and medically important fungal genus Aspergillus.</title>
        <authorList>
            <person name="de Vries R.P."/>
            <person name="Riley R."/>
            <person name="Wiebenga A."/>
            <person name="Aguilar-Osorio G."/>
            <person name="Amillis S."/>
            <person name="Uchima C.A."/>
            <person name="Anderluh G."/>
            <person name="Asadollahi M."/>
            <person name="Askin M."/>
            <person name="Barry K."/>
            <person name="Battaglia E."/>
            <person name="Bayram O."/>
            <person name="Benocci T."/>
            <person name="Braus-Stromeyer S.A."/>
            <person name="Caldana C."/>
            <person name="Canovas D."/>
            <person name="Cerqueira G.C."/>
            <person name="Chen F."/>
            <person name="Chen W."/>
            <person name="Choi C."/>
            <person name="Clum A."/>
            <person name="Dos Santos R.A."/>
            <person name="Damasio A.R."/>
            <person name="Diallinas G."/>
            <person name="Emri T."/>
            <person name="Fekete E."/>
            <person name="Flipphi M."/>
            <person name="Freyberg S."/>
            <person name="Gallo A."/>
            <person name="Gournas C."/>
            <person name="Habgood R."/>
            <person name="Hainaut M."/>
            <person name="Harispe M.L."/>
            <person name="Henrissat B."/>
            <person name="Hilden K.S."/>
            <person name="Hope R."/>
            <person name="Hossain A."/>
            <person name="Karabika E."/>
            <person name="Karaffa L."/>
            <person name="Karanyi Z."/>
            <person name="Krasevec N."/>
            <person name="Kuo A."/>
            <person name="Kusch H."/>
            <person name="LaButti K."/>
            <person name="Lagendijk E.L."/>
            <person name="Lapidus A."/>
            <person name="Levasseur A."/>
            <person name="Lindquist E."/>
            <person name="Lipzen A."/>
            <person name="Logrieco A.F."/>
            <person name="MacCabe A."/>
            <person name="Maekelae M.R."/>
            <person name="Malavazi I."/>
            <person name="Melin P."/>
            <person name="Meyer V."/>
            <person name="Mielnichuk N."/>
            <person name="Miskei M."/>
            <person name="Molnar A.P."/>
            <person name="Mule G."/>
            <person name="Ngan C.Y."/>
            <person name="Orejas M."/>
            <person name="Orosz E."/>
            <person name="Ouedraogo J.P."/>
            <person name="Overkamp K.M."/>
            <person name="Park H.-S."/>
            <person name="Perrone G."/>
            <person name="Piumi F."/>
            <person name="Punt P.J."/>
            <person name="Ram A.F."/>
            <person name="Ramon A."/>
            <person name="Rauscher S."/>
            <person name="Record E."/>
            <person name="Riano-Pachon D.M."/>
            <person name="Robert V."/>
            <person name="Roehrig J."/>
            <person name="Ruller R."/>
            <person name="Salamov A."/>
            <person name="Salih N.S."/>
            <person name="Samson R.A."/>
            <person name="Sandor E."/>
            <person name="Sanguinetti M."/>
            <person name="Schuetze T."/>
            <person name="Sepcic K."/>
            <person name="Shelest E."/>
            <person name="Sherlock G."/>
            <person name="Sophianopoulou V."/>
            <person name="Squina F.M."/>
            <person name="Sun H."/>
            <person name="Susca A."/>
            <person name="Todd R.B."/>
            <person name="Tsang A."/>
            <person name="Unkles S.E."/>
            <person name="van de Wiele N."/>
            <person name="van Rossen-Uffink D."/>
            <person name="Oliveira J.V."/>
            <person name="Vesth T.C."/>
            <person name="Visser J."/>
            <person name="Yu J.-H."/>
            <person name="Zhou M."/>
            <person name="Andersen M.R."/>
            <person name="Archer D.B."/>
            <person name="Baker S.E."/>
            <person name="Benoit I."/>
            <person name="Brakhage A.A."/>
            <person name="Braus G.H."/>
            <person name="Fischer R."/>
            <person name="Frisvad J.C."/>
            <person name="Goldman G.H."/>
            <person name="Houbraken J."/>
            <person name="Oakley B."/>
            <person name="Pocsi I."/>
            <person name="Scazzocchio C."/>
            <person name="Seiboth B."/>
            <person name="vanKuyk P.A."/>
            <person name="Wortman J."/>
            <person name="Dyer P.S."/>
            <person name="Grigoriev I.V."/>
        </authorList>
    </citation>
    <scope>NUCLEOTIDE SEQUENCE [LARGE SCALE GENOMIC DNA]</scope>
    <source>
        <strain evidence="12">CBS 583.65</strain>
    </source>
</reference>
<dbReference type="Pfam" id="PF00107">
    <property type="entry name" value="ADH_zinc_N"/>
    <property type="match status" value="1"/>
</dbReference>
<accession>A0A1L9Q0K8</accession>
<dbReference type="SUPFAM" id="SSF50129">
    <property type="entry name" value="GroES-like"/>
    <property type="match status" value="1"/>
</dbReference>
<evidence type="ECO:0000256" key="5">
    <source>
        <dbReference type="ARBA" id="ARBA00022723"/>
    </source>
</evidence>